<comment type="caution">
    <text evidence="1">The sequence shown here is derived from an EMBL/GenBank/DDBJ whole genome shotgun (WGS) entry which is preliminary data.</text>
</comment>
<dbReference type="Proteomes" id="UP000796880">
    <property type="component" value="Unassembled WGS sequence"/>
</dbReference>
<gene>
    <name evidence="1" type="ORF">FNV43_RR11148</name>
</gene>
<evidence type="ECO:0000313" key="1">
    <source>
        <dbReference type="EMBL" id="KAF3445971.1"/>
    </source>
</evidence>
<dbReference type="PANTHER" id="PTHR22950:SF698">
    <property type="entry name" value="AMINO ACID TRANSPORTER TRANSMEMBRANE DOMAIN-CONTAINING PROTEIN"/>
    <property type="match status" value="1"/>
</dbReference>
<dbReference type="OrthoDB" id="655540at2759"/>
<protein>
    <recommendedName>
        <fullName evidence="3">Amino acid transporter transmembrane domain-containing protein</fullName>
    </recommendedName>
</protein>
<name>A0A8K0MHC9_9ROSA</name>
<evidence type="ECO:0000313" key="2">
    <source>
        <dbReference type="Proteomes" id="UP000796880"/>
    </source>
</evidence>
<evidence type="ECO:0008006" key="3">
    <source>
        <dbReference type="Google" id="ProtNLM"/>
    </source>
</evidence>
<dbReference type="EMBL" id="VOIH02000005">
    <property type="protein sequence ID" value="KAF3445971.1"/>
    <property type="molecule type" value="Genomic_DNA"/>
</dbReference>
<dbReference type="GO" id="GO:0005774">
    <property type="term" value="C:vacuolar membrane"/>
    <property type="evidence" value="ECO:0007669"/>
    <property type="project" value="TreeGrafter"/>
</dbReference>
<organism evidence="1 2">
    <name type="scientific">Rhamnella rubrinervis</name>
    <dbReference type="NCBI Taxonomy" id="2594499"/>
    <lineage>
        <taxon>Eukaryota</taxon>
        <taxon>Viridiplantae</taxon>
        <taxon>Streptophyta</taxon>
        <taxon>Embryophyta</taxon>
        <taxon>Tracheophyta</taxon>
        <taxon>Spermatophyta</taxon>
        <taxon>Magnoliopsida</taxon>
        <taxon>eudicotyledons</taxon>
        <taxon>Gunneridae</taxon>
        <taxon>Pentapetalae</taxon>
        <taxon>rosids</taxon>
        <taxon>fabids</taxon>
        <taxon>Rosales</taxon>
        <taxon>Rhamnaceae</taxon>
        <taxon>rhamnoid group</taxon>
        <taxon>Rhamneae</taxon>
        <taxon>Rhamnella</taxon>
    </lineage>
</organism>
<dbReference type="PANTHER" id="PTHR22950">
    <property type="entry name" value="AMINO ACID TRANSPORTER"/>
    <property type="match status" value="1"/>
</dbReference>
<proteinExistence type="predicted"/>
<dbReference type="AlphaFoldDB" id="A0A8K0MHC9"/>
<keyword evidence="2" id="KW-1185">Reference proteome</keyword>
<sequence>MERQEQASQPQQPGKGTTFLRTGFNGINALSGVGILSVPYALSQGGWIKTYPDIGQAAYGPKGRALVSAFIYLELCAVAVEFGILEGDTLCMLFRGTSF</sequence>
<accession>A0A8K0MHC9</accession>
<dbReference type="GO" id="GO:0015179">
    <property type="term" value="F:L-amino acid transmembrane transporter activity"/>
    <property type="evidence" value="ECO:0007669"/>
    <property type="project" value="TreeGrafter"/>
</dbReference>
<reference evidence="1" key="1">
    <citation type="submission" date="2020-03" db="EMBL/GenBank/DDBJ databases">
        <title>A high-quality chromosome-level genome assembly of a woody plant with both climbing and erect habits, Rhamnella rubrinervis.</title>
        <authorList>
            <person name="Lu Z."/>
            <person name="Yang Y."/>
            <person name="Zhu X."/>
            <person name="Sun Y."/>
        </authorList>
    </citation>
    <scope>NUCLEOTIDE SEQUENCE</scope>
    <source>
        <strain evidence="1">BYM</strain>
        <tissue evidence="1">Leaf</tissue>
    </source>
</reference>